<dbReference type="GO" id="GO:0015031">
    <property type="term" value="P:protein transport"/>
    <property type="evidence" value="ECO:0007669"/>
    <property type="project" value="InterPro"/>
</dbReference>
<evidence type="ECO:0000256" key="3">
    <source>
        <dbReference type="ARBA" id="ARBA00022448"/>
    </source>
</evidence>
<dbReference type="Gene3D" id="2.40.50.100">
    <property type="match status" value="1"/>
</dbReference>
<evidence type="ECO:0000259" key="13">
    <source>
        <dbReference type="Pfam" id="PF26002"/>
    </source>
</evidence>
<reference evidence="14" key="1">
    <citation type="journal article" date="2021" name="Arch. Microbiol.">
        <title>Methyloradius palustris gen. nov., sp. nov., a methanol-oxidizing bacterium isolated from snow.</title>
        <authorList>
            <person name="Miyadera T."/>
            <person name="Kojima H."/>
            <person name="Fukui M."/>
        </authorList>
    </citation>
    <scope>NUCLEOTIDE SEQUENCE</scope>
    <source>
        <strain evidence="14">Zm11</strain>
    </source>
</reference>
<dbReference type="InterPro" id="IPR058982">
    <property type="entry name" value="Beta-barrel_AprE"/>
</dbReference>
<keyword evidence="8 9" id="KW-0472">Membrane</keyword>
<evidence type="ECO:0000256" key="1">
    <source>
        <dbReference type="ARBA" id="ARBA00004377"/>
    </source>
</evidence>
<evidence type="ECO:0000256" key="8">
    <source>
        <dbReference type="ARBA" id="ARBA00023136"/>
    </source>
</evidence>
<comment type="subcellular location">
    <subcellularLocation>
        <location evidence="1 9">Cell inner membrane</location>
        <topology evidence="1 9">Single-pass membrane protein</topology>
    </subcellularLocation>
</comment>
<dbReference type="InterPro" id="IPR050739">
    <property type="entry name" value="MFP"/>
</dbReference>
<evidence type="ECO:0000256" key="9">
    <source>
        <dbReference type="RuleBase" id="RU365093"/>
    </source>
</evidence>
<dbReference type="AlphaFoldDB" id="A0A8D5JRL7"/>
<dbReference type="Pfam" id="PF25994">
    <property type="entry name" value="HH_AprE"/>
    <property type="match status" value="1"/>
</dbReference>
<dbReference type="KEGG" id="mpau:ZMTM_18600"/>
<dbReference type="PRINTS" id="PR01490">
    <property type="entry name" value="RTXTOXIND"/>
</dbReference>
<comment type="similarity">
    <text evidence="2 9">Belongs to the membrane fusion protein (MFP) (TC 8.A.1) family.</text>
</comment>
<dbReference type="Proteomes" id="UP000826722">
    <property type="component" value="Chromosome"/>
</dbReference>
<evidence type="ECO:0000313" key="14">
    <source>
        <dbReference type="EMBL" id="BCM25601.1"/>
    </source>
</evidence>
<feature type="coiled-coil region" evidence="10">
    <location>
        <begin position="161"/>
        <end position="195"/>
    </location>
</feature>
<gene>
    <name evidence="14" type="primary">hlyD</name>
    <name evidence="14" type="ORF">ZMTM_18600</name>
</gene>
<dbReference type="InterPro" id="IPR010129">
    <property type="entry name" value="T1SS_HlyD"/>
</dbReference>
<sequence length="458" mass="50845">MVNEVTKPSGLSPEALDFAPSLLAIQESPPARLPRAVMYSVSLLFVILLIWAFVGKLNIIASAEGKLVPKDYVKIVQPSDAGIVQEILVNEGESVKAGQVLMRMDTKVAEADSKTIGNDLAIRALQLRRIDAELNGKPLVKKSDDAIDRYREVDAQYHDRRQSYIDSLAQAQQALEKSRREYDSAQEVLTKLEQVTPLAKEQADAYADMGKKGYAPQTDVRDKQRDYLEKAQDLRAQQSTLASLAAAVSQSQKQIDQITSKYRSDLQNERVDAEEQYQKLQQEWTKQVHKNDLLELRAPEAGIVKDLATHTIGTVVSPGTVLLSIVPLDEPLVAEVMVKNDDVGFVYPHQHVKVKLAPYPFEQYGMLDGEVTRIEADSDNDAQQQSKDSSKDGKQPPPASIYKAIITLDTQVLKSDAQNFKLVPGMQVIAEINQGSRSVIKFLLSPVTKTLDESGHER</sequence>
<keyword evidence="10" id="KW-0175">Coiled coil</keyword>
<keyword evidence="7 9" id="KW-1133">Transmembrane helix</keyword>
<dbReference type="Gene3D" id="2.40.30.170">
    <property type="match status" value="1"/>
</dbReference>
<evidence type="ECO:0000256" key="11">
    <source>
        <dbReference type="SAM" id="MobiDB-lite"/>
    </source>
</evidence>
<evidence type="ECO:0000313" key="15">
    <source>
        <dbReference type="Proteomes" id="UP000826722"/>
    </source>
</evidence>
<keyword evidence="5 9" id="KW-0997">Cell inner membrane</keyword>
<dbReference type="GO" id="GO:0005886">
    <property type="term" value="C:plasma membrane"/>
    <property type="evidence" value="ECO:0007669"/>
    <property type="project" value="UniProtKB-SubCell"/>
</dbReference>
<dbReference type="InterPro" id="IPR058781">
    <property type="entry name" value="HH_AprE-like"/>
</dbReference>
<dbReference type="PANTHER" id="PTHR30386:SF27">
    <property type="entry name" value="MEMBRANE FUSION PROTEIN (MFP) FAMILY PROTEIN"/>
    <property type="match status" value="1"/>
</dbReference>
<feature type="domain" description="AprE-like beta-barrel" evidence="13">
    <location>
        <begin position="332"/>
        <end position="434"/>
    </location>
</feature>
<name>A0A8D5JRL7_9PROT</name>
<evidence type="ECO:0000259" key="12">
    <source>
        <dbReference type="Pfam" id="PF25994"/>
    </source>
</evidence>
<keyword evidence="6 9" id="KW-0812">Transmembrane</keyword>
<evidence type="ECO:0000256" key="10">
    <source>
        <dbReference type="SAM" id="Coils"/>
    </source>
</evidence>
<keyword evidence="3 9" id="KW-0813">Transport</keyword>
<keyword evidence="4 9" id="KW-1003">Cell membrane</keyword>
<evidence type="ECO:0000256" key="5">
    <source>
        <dbReference type="ARBA" id="ARBA00022519"/>
    </source>
</evidence>
<accession>A0A8D5JRL7</accession>
<dbReference type="EMBL" id="AP024110">
    <property type="protein sequence ID" value="BCM25601.1"/>
    <property type="molecule type" value="Genomic_DNA"/>
</dbReference>
<evidence type="ECO:0000256" key="6">
    <source>
        <dbReference type="ARBA" id="ARBA00022692"/>
    </source>
</evidence>
<evidence type="ECO:0000256" key="4">
    <source>
        <dbReference type="ARBA" id="ARBA00022475"/>
    </source>
</evidence>
<protein>
    <recommendedName>
        <fullName evidence="9">Membrane fusion protein (MFP) family protein</fullName>
    </recommendedName>
</protein>
<feature type="region of interest" description="Disordered" evidence="11">
    <location>
        <begin position="378"/>
        <end position="397"/>
    </location>
</feature>
<proteinExistence type="inferred from homology"/>
<dbReference type="NCBIfam" id="TIGR01843">
    <property type="entry name" value="type_I_hlyD"/>
    <property type="match status" value="1"/>
</dbReference>
<feature type="transmembrane region" description="Helical" evidence="9">
    <location>
        <begin position="36"/>
        <end position="54"/>
    </location>
</feature>
<evidence type="ECO:0000256" key="7">
    <source>
        <dbReference type="ARBA" id="ARBA00022989"/>
    </source>
</evidence>
<organism evidence="14 15">
    <name type="scientific">Methyloradius palustris</name>
    <dbReference type="NCBI Taxonomy" id="2778876"/>
    <lineage>
        <taxon>Bacteria</taxon>
        <taxon>Pseudomonadati</taxon>
        <taxon>Pseudomonadota</taxon>
        <taxon>Betaproteobacteria</taxon>
        <taxon>Nitrosomonadales</taxon>
        <taxon>Methylophilaceae</taxon>
        <taxon>Methyloradius</taxon>
    </lineage>
</organism>
<keyword evidence="15" id="KW-1185">Reference proteome</keyword>
<evidence type="ECO:0000256" key="2">
    <source>
        <dbReference type="ARBA" id="ARBA00009477"/>
    </source>
</evidence>
<dbReference type="Pfam" id="PF26002">
    <property type="entry name" value="Beta-barrel_AprE"/>
    <property type="match status" value="1"/>
</dbReference>
<feature type="domain" description="AprE-like long alpha-helical hairpin" evidence="12">
    <location>
        <begin position="110"/>
        <end position="287"/>
    </location>
</feature>
<dbReference type="RefSeq" id="WP_221763670.1">
    <property type="nucleotide sequence ID" value="NZ_AP024110.1"/>
</dbReference>
<dbReference type="PANTHER" id="PTHR30386">
    <property type="entry name" value="MEMBRANE FUSION SUBUNIT OF EMRAB-TOLC MULTIDRUG EFFLUX PUMP"/>
    <property type="match status" value="1"/>
</dbReference>